<evidence type="ECO:0000313" key="1">
    <source>
        <dbReference type="EMBL" id="CAB4608975.1"/>
    </source>
</evidence>
<dbReference type="EMBL" id="CAEZUL010000176">
    <property type="protein sequence ID" value="CAB4608975.1"/>
    <property type="molecule type" value="Genomic_DNA"/>
</dbReference>
<proteinExistence type="predicted"/>
<accession>A0A6J6HCF5</accession>
<protein>
    <submittedName>
        <fullName evidence="1">Unannotated protein</fullName>
    </submittedName>
</protein>
<organism evidence="1">
    <name type="scientific">freshwater metagenome</name>
    <dbReference type="NCBI Taxonomy" id="449393"/>
    <lineage>
        <taxon>unclassified sequences</taxon>
        <taxon>metagenomes</taxon>
        <taxon>ecological metagenomes</taxon>
    </lineage>
</organism>
<gene>
    <name evidence="1" type="ORF">UFOPK1808_01243</name>
</gene>
<reference evidence="1" key="1">
    <citation type="submission" date="2020-05" db="EMBL/GenBank/DDBJ databases">
        <authorList>
            <person name="Chiriac C."/>
            <person name="Salcher M."/>
            <person name="Ghai R."/>
            <person name="Kavagutti S V."/>
        </authorList>
    </citation>
    <scope>NUCLEOTIDE SEQUENCE</scope>
</reference>
<name>A0A6J6HCF5_9ZZZZ</name>
<sequence>MMPFTLKMSGDPSACEPNDIPSVRPTPTSNAAVNGVFGLIPISLRNVGTFPVTEKPIPLGAPPTKVVFPVIDVMSNPGIPIASFNPTLVLVSSTATVASCGINVPVSTSGNTEPLIESFVSAITEKLDAAPSATTFTTVFTTSNAKPSPAGNFTDALGTTAVAMNELVPVTSTCAKSRDAQLRDINLQKSDGTKTGFPVD</sequence>
<dbReference type="AlphaFoldDB" id="A0A6J6HCF5"/>